<feature type="compositionally biased region" description="Low complexity" evidence="9">
    <location>
        <begin position="36"/>
        <end position="47"/>
    </location>
</feature>
<evidence type="ECO:0000256" key="3">
    <source>
        <dbReference type="ARBA" id="ARBA00022692"/>
    </source>
</evidence>
<feature type="compositionally biased region" description="Basic and acidic residues" evidence="9">
    <location>
        <begin position="1250"/>
        <end position="1261"/>
    </location>
</feature>
<evidence type="ECO:0000256" key="6">
    <source>
        <dbReference type="ARBA" id="ARBA00023065"/>
    </source>
</evidence>
<dbReference type="PANTHER" id="PTHR10110:SF187">
    <property type="entry name" value="SODIUM_HYDROGEN EXCHANGER"/>
    <property type="match status" value="1"/>
</dbReference>
<feature type="region of interest" description="Disordered" evidence="9">
    <location>
        <begin position="307"/>
        <end position="379"/>
    </location>
</feature>
<feature type="transmembrane region" description="Helical" evidence="10">
    <location>
        <begin position="931"/>
        <end position="956"/>
    </location>
</feature>
<feature type="region of interest" description="Disordered" evidence="9">
    <location>
        <begin position="632"/>
        <end position="667"/>
    </location>
</feature>
<feature type="compositionally biased region" description="Low complexity" evidence="9">
    <location>
        <begin position="650"/>
        <end position="662"/>
    </location>
</feature>
<feature type="transmembrane region" description="Helical" evidence="10">
    <location>
        <begin position="859"/>
        <end position="877"/>
    </location>
</feature>
<dbReference type="InterPro" id="IPR018422">
    <property type="entry name" value="Cation/H_exchanger_CPA1"/>
</dbReference>
<feature type="domain" description="Cation/H+ exchanger transmembrane" evidence="11">
    <location>
        <begin position="1076"/>
        <end position="1223"/>
    </location>
</feature>
<dbReference type="GO" id="GO:0006814">
    <property type="term" value="P:sodium ion transport"/>
    <property type="evidence" value="ECO:0007669"/>
    <property type="project" value="UniProtKB-KW"/>
</dbReference>
<feature type="region of interest" description="Disordered" evidence="9">
    <location>
        <begin position="1250"/>
        <end position="1287"/>
    </location>
</feature>
<dbReference type="Proteomes" id="UP001530293">
    <property type="component" value="Unassembled WGS sequence"/>
</dbReference>
<dbReference type="InterPro" id="IPR006153">
    <property type="entry name" value="Cation/H_exchanger_TM"/>
</dbReference>
<feature type="transmembrane region" description="Helical" evidence="10">
    <location>
        <begin position="136"/>
        <end position="158"/>
    </location>
</feature>
<feature type="region of interest" description="Disordered" evidence="9">
    <location>
        <begin position="253"/>
        <end position="288"/>
    </location>
</feature>
<feature type="transmembrane region" description="Helical" evidence="10">
    <location>
        <begin position="963"/>
        <end position="980"/>
    </location>
</feature>
<keyword evidence="6" id="KW-0406">Ion transport</keyword>
<sequence>MRNRSGMNPNHNHNNSESHRRCLRSRSISKSDTTTDEGTTTTAVAAASDEDDDTNYNNNNEDVELRSLLSGDREGDGGGSSLSLSLPLNNPRRPLLDKQHLITHLTAATIASSTNENHEINGISSRRNKCIPRCSAITLFLFMVVLGIMFLMMGGPLLDHASNNRSSSLSSTTSLWSPSSNNNNNRHGDKHHHLSNYNGNANNNDDGDSNNNNNMKRMPYRMVDYAHVEDDQSQQEQQQQQQQQQMWKNWFGKKNVDTTATNTGKKKFDRINDTKKQKKKQQQQGSMTKIKEAIDNLDRVFMDKHPDAQQQEEEENDGAGDDIMKKNKKKKKRQQGGNANLGDGGDGGADDDSVDSILADSDTNNNGDGGGGDEDSTIVIGGVPLVHDTEDDDALNANADALDAYARTLPASDALECRASVVAFVINATDVKDECDGLRKAFDKACSVQAQTQSQTQQQQPNLVRQRRILQKRSARRRVLSEWGRPQVSNLIPEAFHGYLQKWMVGPKVGVEVTRRLANSWLEFSDGDVDTKALRGGVEWRRLEGIYVEDEEVEGGVVEDELDDESSTALQQEEKKQDPAVVVPPPIISLNIPTENEHLSEQMLNDALLLQDTEMLQAGAVAMAATPPISVVDSPPDQLLSKQQQPPPALSSNSAISGDSASNPSNNVTVDTQVAVQDAAESAEAIRTAVEGVKSMMNDPKSVEARTCCASILSVFHEHCDPTTKGVEDYSDQRLLVVVFVITVCGIIKSMIRHLNIRWLPEAGGCILVGVFGYLILQRMPHVRFAFDGDMFLRIMVPPIVFEAAVKINKQSFRRHVIPITIFAIVGTLASTAFTAFILHKGSSMFGGYVPTIPPRESLIFGALISSIDPIAVLSVLSNMGMTDSDTIYVLIFGESLLNDGVAIVLFQTLVHFLDESLVIDSDVVLDATMHFVVVALGSISVGIASGVCATLYFSLMHGCQTPMVEVIVFCCFSFIPYYICDLVEWSGIVAIVANGFVMDLYVIGQTHMKQPHQHVVAASSTVDSEIDFLVNGSGNASNNTNGTPSRRYKQQQCRSAFTYEGHLSPTADSHVHFVIEIFATLMETAIFAYLGLFLFSSRYHWNGYLTVLSIFATVMGRVLMIPLLSHVANVLNRMRVSRQRQRYPTGIVANINDEVHIDRRMQLVLVFAGLRGAMSFALVEHIPMFDTTTGQGSRLKPELKAMTSASVIFTLFVLGGATSYLMERLGYSLNMQQGQQNSVEIVSLLQNHEKRTPSATERKSNGVFPQANDIGLRTNGKVRQRGSNKT</sequence>
<evidence type="ECO:0000256" key="4">
    <source>
        <dbReference type="ARBA" id="ARBA00022989"/>
    </source>
</evidence>
<evidence type="ECO:0000313" key="12">
    <source>
        <dbReference type="EMBL" id="KAL3765339.1"/>
    </source>
</evidence>
<dbReference type="PANTHER" id="PTHR10110">
    <property type="entry name" value="SODIUM/HYDROGEN EXCHANGER"/>
    <property type="match status" value="1"/>
</dbReference>
<evidence type="ECO:0000256" key="2">
    <source>
        <dbReference type="ARBA" id="ARBA00022448"/>
    </source>
</evidence>
<reference evidence="12 13" key="1">
    <citation type="submission" date="2024-10" db="EMBL/GenBank/DDBJ databases">
        <title>Updated reference genomes for cyclostephanoid diatoms.</title>
        <authorList>
            <person name="Roberts W.R."/>
            <person name="Alverson A.J."/>
        </authorList>
    </citation>
    <scope>NUCLEOTIDE SEQUENCE [LARGE SCALE GENOMIC DNA]</scope>
    <source>
        <strain evidence="12 13">AJA232-27</strain>
    </source>
</reference>
<accession>A0ABD3MN60</accession>
<feature type="transmembrane region" description="Helical" evidence="10">
    <location>
        <begin position="1108"/>
        <end position="1132"/>
    </location>
</feature>
<keyword evidence="5" id="KW-0915">Sodium</keyword>
<keyword evidence="8" id="KW-0739">Sodium transport</keyword>
<dbReference type="EMBL" id="JALLBG020000096">
    <property type="protein sequence ID" value="KAL3765339.1"/>
    <property type="molecule type" value="Genomic_DNA"/>
</dbReference>
<feature type="compositionally biased region" description="Low complexity" evidence="9">
    <location>
        <begin position="163"/>
        <end position="185"/>
    </location>
</feature>
<feature type="compositionally biased region" description="Low complexity" evidence="9">
    <location>
        <begin position="81"/>
        <end position="91"/>
    </location>
</feature>
<feature type="compositionally biased region" description="Acidic residues" evidence="9">
    <location>
        <begin position="310"/>
        <end position="320"/>
    </location>
</feature>
<evidence type="ECO:0000256" key="10">
    <source>
        <dbReference type="SAM" id="Phobius"/>
    </source>
</evidence>
<feature type="transmembrane region" description="Helical" evidence="10">
    <location>
        <begin position="817"/>
        <end position="839"/>
    </location>
</feature>
<feature type="region of interest" description="Disordered" evidence="9">
    <location>
        <begin position="1"/>
        <end position="91"/>
    </location>
</feature>
<evidence type="ECO:0000256" key="9">
    <source>
        <dbReference type="SAM" id="MobiDB-lite"/>
    </source>
</evidence>
<organism evidence="12 13">
    <name type="scientific">Discostella pseudostelligera</name>
    <dbReference type="NCBI Taxonomy" id="259834"/>
    <lineage>
        <taxon>Eukaryota</taxon>
        <taxon>Sar</taxon>
        <taxon>Stramenopiles</taxon>
        <taxon>Ochrophyta</taxon>
        <taxon>Bacillariophyta</taxon>
        <taxon>Coscinodiscophyceae</taxon>
        <taxon>Thalassiosirophycidae</taxon>
        <taxon>Stephanodiscales</taxon>
        <taxon>Stephanodiscaceae</taxon>
        <taxon>Discostella</taxon>
    </lineage>
</organism>
<comment type="subcellular location">
    <subcellularLocation>
        <location evidence="1">Membrane</location>
        <topology evidence="1">Multi-pass membrane protein</topology>
    </subcellularLocation>
</comment>
<dbReference type="GO" id="GO:0016020">
    <property type="term" value="C:membrane"/>
    <property type="evidence" value="ECO:0007669"/>
    <property type="project" value="UniProtKB-SubCell"/>
</dbReference>
<dbReference type="PRINTS" id="PR01084">
    <property type="entry name" value="NAHEXCHNGR"/>
</dbReference>
<name>A0ABD3MN60_9STRA</name>
<feature type="domain" description="Cation/H+ exchanger transmembrane" evidence="11">
    <location>
        <begin position="741"/>
        <end position="1006"/>
    </location>
</feature>
<proteinExistence type="predicted"/>
<protein>
    <recommendedName>
        <fullName evidence="11">Cation/H+ exchanger transmembrane domain-containing protein</fullName>
    </recommendedName>
</protein>
<keyword evidence="4 10" id="KW-1133">Transmembrane helix</keyword>
<keyword evidence="2" id="KW-0813">Transport</keyword>
<evidence type="ECO:0000256" key="1">
    <source>
        <dbReference type="ARBA" id="ARBA00004141"/>
    </source>
</evidence>
<feature type="region of interest" description="Disordered" evidence="9">
    <location>
        <begin position="163"/>
        <end position="216"/>
    </location>
</feature>
<comment type="caution">
    <text evidence="12">The sequence shown here is derived from an EMBL/GenBank/DDBJ whole genome shotgun (WGS) entry which is preliminary data.</text>
</comment>
<evidence type="ECO:0000313" key="13">
    <source>
        <dbReference type="Proteomes" id="UP001530293"/>
    </source>
</evidence>
<evidence type="ECO:0000256" key="8">
    <source>
        <dbReference type="ARBA" id="ARBA00023201"/>
    </source>
</evidence>
<dbReference type="InterPro" id="IPR004709">
    <property type="entry name" value="NaH_exchanger"/>
</dbReference>
<feature type="transmembrane region" description="Helical" evidence="10">
    <location>
        <begin position="986"/>
        <end position="1004"/>
    </location>
</feature>
<feature type="transmembrane region" description="Helical" evidence="10">
    <location>
        <begin position="1164"/>
        <end position="1183"/>
    </location>
</feature>
<feature type="transmembrane region" description="Helical" evidence="10">
    <location>
        <begin position="759"/>
        <end position="777"/>
    </location>
</feature>
<evidence type="ECO:0000259" key="11">
    <source>
        <dbReference type="Pfam" id="PF00999"/>
    </source>
</evidence>
<gene>
    <name evidence="12" type="ORF">ACHAWU_002257</name>
</gene>
<dbReference type="Gene3D" id="6.10.140.1330">
    <property type="match status" value="1"/>
</dbReference>
<feature type="compositionally biased region" description="Low complexity" evidence="9">
    <location>
        <begin position="1"/>
        <end position="13"/>
    </location>
</feature>
<feature type="transmembrane region" description="Helical" evidence="10">
    <location>
        <begin position="1203"/>
        <end position="1223"/>
    </location>
</feature>
<keyword evidence="3 10" id="KW-0812">Transmembrane</keyword>
<feature type="region of interest" description="Disordered" evidence="9">
    <location>
        <begin position="559"/>
        <end position="579"/>
    </location>
</feature>
<evidence type="ECO:0000256" key="5">
    <source>
        <dbReference type="ARBA" id="ARBA00023053"/>
    </source>
</evidence>
<evidence type="ECO:0000256" key="7">
    <source>
        <dbReference type="ARBA" id="ARBA00023136"/>
    </source>
</evidence>
<feature type="compositionally biased region" description="Basic residues" evidence="9">
    <location>
        <begin position="1277"/>
        <end position="1287"/>
    </location>
</feature>
<feature type="transmembrane region" description="Helical" evidence="10">
    <location>
        <begin position="889"/>
        <end position="911"/>
    </location>
</feature>
<feature type="compositionally biased region" description="Low complexity" evidence="9">
    <location>
        <begin position="195"/>
        <end position="214"/>
    </location>
</feature>
<feature type="transmembrane region" description="Helical" evidence="10">
    <location>
        <begin position="1074"/>
        <end position="1096"/>
    </location>
</feature>
<dbReference type="Pfam" id="PF00999">
    <property type="entry name" value="Na_H_Exchanger"/>
    <property type="match status" value="2"/>
</dbReference>
<keyword evidence="7 10" id="KW-0472">Membrane</keyword>
<keyword evidence="13" id="KW-1185">Reference proteome</keyword>